<keyword evidence="3" id="KW-1133">Transmembrane helix</keyword>
<name>A0A6A6BIH7_9PEZI</name>
<feature type="transmembrane region" description="Helical" evidence="3">
    <location>
        <begin position="278"/>
        <end position="295"/>
    </location>
</feature>
<dbReference type="PANTHER" id="PTHR43702">
    <property type="entry name" value="L-FUCOSE-PROTON SYMPORTER"/>
    <property type="match status" value="1"/>
</dbReference>
<evidence type="ECO:0000259" key="4">
    <source>
        <dbReference type="Pfam" id="PF20684"/>
    </source>
</evidence>
<feature type="transmembrane region" description="Helical" evidence="3">
    <location>
        <begin position="552"/>
        <end position="571"/>
    </location>
</feature>
<feature type="transmembrane region" description="Helical" evidence="3">
    <location>
        <begin position="209"/>
        <end position="229"/>
    </location>
</feature>
<dbReference type="RefSeq" id="XP_033398083.1">
    <property type="nucleotide sequence ID" value="XM_033540365.1"/>
</dbReference>
<dbReference type="GO" id="GO:0005886">
    <property type="term" value="C:plasma membrane"/>
    <property type="evidence" value="ECO:0007669"/>
    <property type="project" value="UniProtKB-SubCell"/>
</dbReference>
<dbReference type="InterPro" id="IPR011701">
    <property type="entry name" value="MFS"/>
</dbReference>
<feature type="domain" description="Rhodopsin" evidence="4">
    <location>
        <begin position="1"/>
        <end position="95"/>
    </location>
</feature>
<evidence type="ECO:0000256" key="3">
    <source>
        <dbReference type="SAM" id="Phobius"/>
    </source>
</evidence>
<feature type="transmembrane region" description="Helical" evidence="3">
    <location>
        <begin position="493"/>
        <end position="510"/>
    </location>
</feature>
<dbReference type="PANTHER" id="PTHR43702:SF13">
    <property type="entry name" value="MONOSACCHARIDE TRANSPORTER, PUTATIVE (AFU_ORTHOLOGUE AFUA_4G06630)-RELATED"/>
    <property type="match status" value="1"/>
</dbReference>
<keyword evidence="6" id="KW-1185">Reference proteome</keyword>
<dbReference type="EMBL" id="ML995484">
    <property type="protein sequence ID" value="KAF2142371.1"/>
    <property type="molecule type" value="Genomic_DNA"/>
</dbReference>
<gene>
    <name evidence="5" type="ORF">K452DRAFT_286795</name>
</gene>
<dbReference type="InterPro" id="IPR049326">
    <property type="entry name" value="Rhodopsin_dom_fungi"/>
</dbReference>
<feature type="transmembrane region" description="Helical" evidence="3">
    <location>
        <begin position="376"/>
        <end position="395"/>
    </location>
</feature>
<organism evidence="5 6">
    <name type="scientific">Aplosporella prunicola CBS 121167</name>
    <dbReference type="NCBI Taxonomy" id="1176127"/>
    <lineage>
        <taxon>Eukaryota</taxon>
        <taxon>Fungi</taxon>
        <taxon>Dikarya</taxon>
        <taxon>Ascomycota</taxon>
        <taxon>Pezizomycotina</taxon>
        <taxon>Dothideomycetes</taxon>
        <taxon>Dothideomycetes incertae sedis</taxon>
        <taxon>Botryosphaeriales</taxon>
        <taxon>Aplosporellaceae</taxon>
        <taxon>Aplosporella</taxon>
    </lineage>
</organism>
<feature type="transmembrane region" description="Helical" evidence="3">
    <location>
        <begin position="12"/>
        <end position="31"/>
    </location>
</feature>
<evidence type="ECO:0000256" key="2">
    <source>
        <dbReference type="ARBA" id="ARBA00022475"/>
    </source>
</evidence>
<reference evidence="5" key="1">
    <citation type="journal article" date="2020" name="Stud. Mycol.">
        <title>101 Dothideomycetes genomes: a test case for predicting lifestyles and emergence of pathogens.</title>
        <authorList>
            <person name="Haridas S."/>
            <person name="Albert R."/>
            <person name="Binder M."/>
            <person name="Bloem J."/>
            <person name="Labutti K."/>
            <person name="Salamov A."/>
            <person name="Andreopoulos B."/>
            <person name="Baker S."/>
            <person name="Barry K."/>
            <person name="Bills G."/>
            <person name="Bluhm B."/>
            <person name="Cannon C."/>
            <person name="Castanera R."/>
            <person name="Culley D."/>
            <person name="Daum C."/>
            <person name="Ezra D."/>
            <person name="Gonzalez J."/>
            <person name="Henrissat B."/>
            <person name="Kuo A."/>
            <person name="Liang C."/>
            <person name="Lipzen A."/>
            <person name="Lutzoni F."/>
            <person name="Magnuson J."/>
            <person name="Mondo S."/>
            <person name="Nolan M."/>
            <person name="Ohm R."/>
            <person name="Pangilinan J."/>
            <person name="Park H.-J."/>
            <person name="Ramirez L."/>
            <person name="Alfaro M."/>
            <person name="Sun H."/>
            <person name="Tritt A."/>
            <person name="Yoshinaga Y."/>
            <person name="Zwiers L.-H."/>
            <person name="Turgeon B."/>
            <person name="Goodwin S."/>
            <person name="Spatafora J."/>
            <person name="Crous P."/>
            <person name="Grigoriev I."/>
        </authorList>
    </citation>
    <scope>NUCLEOTIDE SEQUENCE</scope>
    <source>
        <strain evidence="5">CBS 121167</strain>
    </source>
</reference>
<keyword evidence="3" id="KW-0812">Transmembrane</keyword>
<dbReference type="GO" id="GO:0022857">
    <property type="term" value="F:transmembrane transporter activity"/>
    <property type="evidence" value="ECO:0007669"/>
    <property type="project" value="InterPro"/>
</dbReference>
<evidence type="ECO:0000256" key="1">
    <source>
        <dbReference type="ARBA" id="ARBA00004429"/>
    </source>
</evidence>
<keyword evidence="2" id="KW-1003">Cell membrane</keyword>
<evidence type="ECO:0000313" key="5">
    <source>
        <dbReference type="EMBL" id="KAF2142371.1"/>
    </source>
</evidence>
<dbReference type="Gene3D" id="1.20.1250.20">
    <property type="entry name" value="MFS general substrate transporter like domains"/>
    <property type="match status" value="2"/>
</dbReference>
<dbReference type="InterPro" id="IPR050375">
    <property type="entry name" value="MFS_TsgA-like"/>
</dbReference>
<dbReference type="GeneID" id="54297861"/>
<keyword evidence="3" id="KW-0472">Membrane</keyword>
<evidence type="ECO:0000313" key="6">
    <source>
        <dbReference type="Proteomes" id="UP000799438"/>
    </source>
</evidence>
<dbReference type="InterPro" id="IPR036259">
    <property type="entry name" value="MFS_trans_sf"/>
</dbReference>
<feature type="transmembrane region" description="Helical" evidence="3">
    <location>
        <begin position="249"/>
        <end position="271"/>
    </location>
</feature>
<dbReference type="SUPFAM" id="SSF103473">
    <property type="entry name" value="MFS general substrate transporter"/>
    <property type="match status" value="1"/>
</dbReference>
<dbReference type="Proteomes" id="UP000799438">
    <property type="component" value="Unassembled WGS sequence"/>
</dbReference>
<dbReference type="AlphaFoldDB" id="A0A6A6BIH7"/>
<sequence length="665" mass="73531">MRLPRKQKTILVITFGFGIFAAVVDVVRIAYLQQASVTRLQGLRAWMQSSSAETRNHEQSDFAWYASLSFMWSAIEVNVGIMCGCVPALKPLVSRFMPRILRDAGDTLQSQTHRRQTLSSMDLARVQYVPSAEAPVQEPPPIATPGPDEPMGMMDFLTTPDMDELPQCQRTTTALTNSTRHTSAPSPTFFDFVSFKRKKSLVQLSTRESIFPIAVVTFLFFVWGFAYGLLDVLNSRFQEFANMTTGQSISIHSLYFVGYFVGPVTFGRIVFQKFGFKACFIVGLCIYACGSLIFWPSAVLTSYPAFLISNFIIGLGLSTLEIAANPFIALCGPPQHAEIRLNISQGVQAIATVTSPLLAKKVLFKIEANSLIDVQWTYLGISLFTVLLAVAYFYIPLPEATGQELDDAAERPDDANVARIGNVRVIWITLALGVFAMFCYTGVQEAVSTSFKTYFNAVAPWVQTTNHMAYAHTAFAVGRFLAALVNVWVRPRAIMLVCFLGVMAFAIVAFESDGNLAAIAVVFLYFFEGPIFSLVFAQALRGLGRNTKEASTWLTAAVSGAAVLPPVFYGVQKSHGVRYAYCVPIAAAAFGALLPLYLNFLPAARRQVDPIDLGSCDEHELSTCVSPAYQRPLPPRRRWFGRRRDKDLELPSVHQKERNSWPSSA</sequence>
<dbReference type="OrthoDB" id="546893at2759"/>
<feature type="transmembrane region" description="Helical" evidence="3">
    <location>
        <begin position="425"/>
        <end position="443"/>
    </location>
</feature>
<feature type="transmembrane region" description="Helical" evidence="3">
    <location>
        <begin position="577"/>
        <end position="598"/>
    </location>
</feature>
<dbReference type="Pfam" id="PF07690">
    <property type="entry name" value="MFS_1"/>
    <property type="match status" value="1"/>
</dbReference>
<accession>A0A6A6BIH7</accession>
<comment type="subcellular location">
    <subcellularLocation>
        <location evidence="1">Cell inner membrane</location>
        <topology evidence="1">Multi-pass membrane protein</topology>
    </subcellularLocation>
</comment>
<protein>
    <recommendedName>
        <fullName evidence="4">Rhodopsin domain-containing protein</fullName>
    </recommendedName>
</protein>
<feature type="transmembrane region" description="Helical" evidence="3">
    <location>
        <begin position="516"/>
        <end position="540"/>
    </location>
</feature>
<proteinExistence type="predicted"/>
<dbReference type="Pfam" id="PF20684">
    <property type="entry name" value="Fung_rhodopsin"/>
    <property type="match status" value="1"/>
</dbReference>